<evidence type="ECO:0000256" key="1">
    <source>
        <dbReference type="SAM" id="MobiDB-lite"/>
    </source>
</evidence>
<protein>
    <submittedName>
        <fullName evidence="2">Uncharacterized protein</fullName>
    </submittedName>
</protein>
<organism evidence="2 3">
    <name type="scientific">Bos mutus</name>
    <name type="common">wild yak</name>
    <dbReference type="NCBI Taxonomy" id="72004"/>
    <lineage>
        <taxon>Eukaryota</taxon>
        <taxon>Metazoa</taxon>
        <taxon>Chordata</taxon>
        <taxon>Craniata</taxon>
        <taxon>Vertebrata</taxon>
        <taxon>Euteleostomi</taxon>
        <taxon>Mammalia</taxon>
        <taxon>Eutheria</taxon>
        <taxon>Laurasiatheria</taxon>
        <taxon>Artiodactyla</taxon>
        <taxon>Ruminantia</taxon>
        <taxon>Pecora</taxon>
        <taxon>Bovidae</taxon>
        <taxon>Bovinae</taxon>
        <taxon>Bos</taxon>
    </lineage>
</organism>
<proteinExistence type="predicted"/>
<name>A0A6B0RJ43_9CETA</name>
<keyword evidence="3" id="KW-1185">Reference proteome</keyword>
<dbReference type="Proteomes" id="UP000322234">
    <property type="component" value="Unassembled WGS sequence"/>
</dbReference>
<comment type="caution">
    <text evidence="2">The sequence shown here is derived from an EMBL/GenBank/DDBJ whole genome shotgun (WGS) entry which is preliminary data.</text>
</comment>
<dbReference type="AlphaFoldDB" id="A0A6B0RJ43"/>
<sequence length="74" mass="8164">MEGFPEAFDLTQHTLQFRMLHFSASRKPGSLDVSPPLPSPLDPKQSEAGEMSASFRIREPGSVRITVNPLVGRN</sequence>
<reference evidence="2" key="1">
    <citation type="submission" date="2019-10" db="EMBL/GenBank/DDBJ databases">
        <title>The sequence and de novo assembly of the wild yak genome.</title>
        <authorList>
            <person name="Liu Y."/>
        </authorList>
    </citation>
    <scope>NUCLEOTIDE SEQUENCE [LARGE SCALE GENOMIC DNA]</scope>
    <source>
        <strain evidence="2">WY2019</strain>
    </source>
</reference>
<evidence type="ECO:0000313" key="3">
    <source>
        <dbReference type="Proteomes" id="UP000322234"/>
    </source>
</evidence>
<accession>A0A6B0RJ43</accession>
<gene>
    <name evidence="2" type="ORF">E5288_WYG022473</name>
</gene>
<evidence type="ECO:0000313" key="2">
    <source>
        <dbReference type="EMBL" id="MXQ88034.1"/>
    </source>
</evidence>
<dbReference type="EMBL" id="VBQZ03000043">
    <property type="protein sequence ID" value="MXQ88034.1"/>
    <property type="molecule type" value="Genomic_DNA"/>
</dbReference>
<feature type="region of interest" description="Disordered" evidence="1">
    <location>
        <begin position="27"/>
        <end position="51"/>
    </location>
</feature>